<dbReference type="PANTHER" id="PTHR33221:SF4">
    <property type="entry name" value="HTH-TYPE TRANSCRIPTIONAL REPRESSOR NSRR"/>
    <property type="match status" value="1"/>
</dbReference>
<dbReference type="GO" id="GO:0003677">
    <property type="term" value="F:DNA binding"/>
    <property type="evidence" value="ECO:0007669"/>
    <property type="project" value="UniProtKB-KW"/>
</dbReference>
<dbReference type="EMBL" id="AP012342">
    <property type="protein sequence ID" value="BAM07332.1"/>
    <property type="molecule type" value="Genomic_DNA"/>
</dbReference>
<dbReference type="KEGG" id="lfc:LFE_1651"/>
<dbReference type="RefSeq" id="WP_014449817.1">
    <property type="nucleotide sequence ID" value="NC_017094.1"/>
</dbReference>
<dbReference type="GO" id="GO:0005829">
    <property type="term" value="C:cytosol"/>
    <property type="evidence" value="ECO:0007669"/>
    <property type="project" value="TreeGrafter"/>
</dbReference>
<dbReference type="GO" id="GO:0003700">
    <property type="term" value="F:DNA-binding transcription factor activity"/>
    <property type="evidence" value="ECO:0007669"/>
    <property type="project" value="TreeGrafter"/>
</dbReference>
<evidence type="ECO:0000313" key="2">
    <source>
        <dbReference type="EMBL" id="BAM07332.1"/>
    </source>
</evidence>
<dbReference type="Pfam" id="PF02082">
    <property type="entry name" value="Rrf2"/>
    <property type="match status" value="1"/>
</dbReference>
<dbReference type="OrthoDB" id="9795923at2"/>
<dbReference type="PROSITE" id="PS51197">
    <property type="entry name" value="HTH_RRF2_2"/>
    <property type="match status" value="1"/>
</dbReference>
<organism evidence="2 3">
    <name type="scientific">Leptospirillum ferrooxidans (strain C2-3)</name>
    <dbReference type="NCBI Taxonomy" id="1162668"/>
    <lineage>
        <taxon>Bacteria</taxon>
        <taxon>Pseudomonadati</taxon>
        <taxon>Nitrospirota</taxon>
        <taxon>Nitrospiria</taxon>
        <taxon>Nitrospirales</taxon>
        <taxon>Nitrospiraceae</taxon>
        <taxon>Leptospirillum</taxon>
    </lineage>
</organism>
<name>I0IPY3_LEPFC</name>
<dbReference type="Gene3D" id="1.10.10.10">
    <property type="entry name" value="Winged helix-like DNA-binding domain superfamily/Winged helix DNA-binding domain"/>
    <property type="match status" value="1"/>
</dbReference>
<dbReference type="PATRIC" id="fig|1162668.3.peg.1964"/>
<dbReference type="eggNOG" id="COG1959">
    <property type="taxonomic scope" value="Bacteria"/>
</dbReference>
<dbReference type="InterPro" id="IPR000944">
    <property type="entry name" value="Tscrpt_reg_Rrf2"/>
</dbReference>
<reference evidence="3" key="2">
    <citation type="submission" date="2012-03" db="EMBL/GenBank/DDBJ databases">
        <title>The complete genome sequence of the pioneer microbe on fresh volcanic deposit, Leptospirillum ferrooxidans strain C2-3.</title>
        <authorList>
            <person name="Fujimura R."/>
            <person name="Sato Y."/>
            <person name="Nishizawa T."/>
            <person name="Nanba K."/>
            <person name="Oshima K."/>
            <person name="Hattori M."/>
            <person name="Kamijo T."/>
            <person name="Ohta H."/>
        </authorList>
    </citation>
    <scope>NUCLEOTIDE SEQUENCE [LARGE SCALE GENOMIC DNA]</scope>
    <source>
        <strain evidence="3">C2-3</strain>
    </source>
</reference>
<evidence type="ECO:0000313" key="3">
    <source>
        <dbReference type="Proteomes" id="UP000007382"/>
    </source>
</evidence>
<protein>
    <submittedName>
        <fullName evidence="2">Putative transcriptional regulator, BadM/Rrf2 family</fullName>
    </submittedName>
</protein>
<evidence type="ECO:0000256" key="1">
    <source>
        <dbReference type="ARBA" id="ARBA00023125"/>
    </source>
</evidence>
<dbReference type="SUPFAM" id="SSF46785">
    <property type="entry name" value="Winged helix' DNA-binding domain"/>
    <property type="match status" value="1"/>
</dbReference>
<dbReference type="NCBIfam" id="TIGR00738">
    <property type="entry name" value="rrf2_super"/>
    <property type="match status" value="1"/>
</dbReference>
<gene>
    <name evidence="2" type="ordered locus">LFE_1651</name>
</gene>
<reference evidence="2 3" key="1">
    <citation type="journal article" date="2012" name="J. Bacteriol.">
        <title>Complete Genome Sequence of Leptospirillum ferrooxidans Strain C2-3, Isolated from a Fresh Volcanic Ash Deposit on the Island of Miyake, Japan.</title>
        <authorList>
            <person name="Fujimura R."/>
            <person name="Sato Y."/>
            <person name="Nishizawa T."/>
            <person name="Oshima K."/>
            <person name="Kim S.-W."/>
            <person name="Hattori M."/>
            <person name="Kamijo T."/>
            <person name="Ohta H."/>
        </authorList>
    </citation>
    <scope>NUCLEOTIDE SEQUENCE [LARGE SCALE GENOMIC DNA]</scope>
    <source>
        <strain evidence="2 3">C2-3</strain>
    </source>
</reference>
<keyword evidence="3" id="KW-1185">Reference proteome</keyword>
<keyword evidence="1" id="KW-0238">DNA-binding</keyword>
<dbReference type="STRING" id="1162668.LFE_1651"/>
<dbReference type="InterPro" id="IPR036388">
    <property type="entry name" value="WH-like_DNA-bd_sf"/>
</dbReference>
<dbReference type="AlphaFoldDB" id="I0IPY3"/>
<sequence length="161" mass="17798">MQLTQYTDYSLRVLLYLSANPGRRSNISEIARSYGISKNHLMKVVQNLAAKGLVHSIRGRQGGLYHNEATDKITLGEVVRMCEPDFYLVECLDGVPGKCPIDSACYLKGVLSNAMKKFMEELDSYTIGEVSKNHVQLQPLLNIKPDVPKRSTALKSLPAGG</sequence>
<dbReference type="InterPro" id="IPR036390">
    <property type="entry name" value="WH_DNA-bd_sf"/>
</dbReference>
<accession>I0IPY3</accession>
<proteinExistence type="predicted"/>
<dbReference type="PANTHER" id="PTHR33221">
    <property type="entry name" value="WINGED HELIX-TURN-HELIX TRANSCRIPTIONAL REGULATOR, RRF2 FAMILY"/>
    <property type="match status" value="1"/>
</dbReference>
<dbReference type="Proteomes" id="UP000007382">
    <property type="component" value="Chromosome"/>
</dbReference>
<dbReference type="HOGENOM" id="CLU_107144_2_1_0"/>